<name>A0A9J6BUY8_POLVA</name>
<feature type="chain" id="PRO_5039949711" description="Secreted protein" evidence="1">
    <location>
        <begin position="24"/>
        <end position="114"/>
    </location>
</feature>
<feature type="signal peptide" evidence="1">
    <location>
        <begin position="1"/>
        <end position="23"/>
    </location>
</feature>
<protein>
    <recommendedName>
        <fullName evidence="4">Secreted protein</fullName>
    </recommendedName>
</protein>
<gene>
    <name evidence="2" type="ORF">PVAND_003391</name>
</gene>
<evidence type="ECO:0000313" key="3">
    <source>
        <dbReference type="Proteomes" id="UP001107558"/>
    </source>
</evidence>
<dbReference type="Proteomes" id="UP001107558">
    <property type="component" value="Chromosome 3"/>
</dbReference>
<dbReference type="AlphaFoldDB" id="A0A9J6BUY8"/>
<dbReference type="EMBL" id="JADBJN010000003">
    <property type="protein sequence ID" value="KAG5673331.1"/>
    <property type="molecule type" value="Genomic_DNA"/>
</dbReference>
<accession>A0A9J6BUY8</accession>
<evidence type="ECO:0008006" key="4">
    <source>
        <dbReference type="Google" id="ProtNLM"/>
    </source>
</evidence>
<evidence type="ECO:0000256" key="1">
    <source>
        <dbReference type="SAM" id="SignalP"/>
    </source>
</evidence>
<keyword evidence="1" id="KW-0732">Signal</keyword>
<proteinExistence type="predicted"/>
<sequence>MNRDILVLSIMFIVLICVHLSEEQSKIAKAFDDLQIEFVKLGLIINDLLKELTGMDLTVIRKFNLSFSFQIKMNFLQQWLELLPGKGENILKIQELFFTLLNQLGATLGGGGGE</sequence>
<organism evidence="2 3">
    <name type="scientific">Polypedilum vanderplanki</name>
    <name type="common">Sleeping chironomid midge</name>
    <dbReference type="NCBI Taxonomy" id="319348"/>
    <lineage>
        <taxon>Eukaryota</taxon>
        <taxon>Metazoa</taxon>
        <taxon>Ecdysozoa</taxon>
        <taxon>Arthropoda</taxon>
        <taxon>Hexapoda</taxon>
        <taxon>Insecta</taxon>
        <taxon>Pterygota</taxon>
        <taxon>Neoptera</taxon>
        <taxon>Endopterygota</taxon>
        <taxon>Diptera</taxon>
        <taxon>Nematocera</taxon>
        <taxon>Chironomoidea</taxon>
        <taxon>Chironomidae</taxon>
        <taxon>Chironominae</taxon>
        <taxon>Polypedilum</taxon>
        <taxon>Polypedilum</taxon>
    </lineage>
</organism>
<reference evidence="2" key="1">
    <citation type="submission" date="2021-03" db="EMBL/GenBank/DDBJ databases">
        <title>Chromosome level genome of the anhydrobiotic midge Polypedilum vanderplanki.</title>
        <authorList>
            <person name="Yoshida Y."/>
            <person name="Kikawada T."/>
            <person name="Gusev O."/>
        </authorList>
    </citation>
    <scope>NUCLEOTIDE SEQUENCE</scope>
    <source>
        <strain evidence="2">NIAS01</strain>
        <tissue evidence="2">Whole body or cell culture</tissue>
    </source>
</reference>
<evidence type="ECO:0000313" key="2">
    <source>
        <dbReference type="EMBL" id="KAG5673331.1"/>
    </source>
</evidence>
<keyword evidence="3" id="KW-1185">Reference proteome</keyword>
<comment type="caution">
    <text evidence="2">The sequence shown here is derived from an EMBL/GenBank/DDBJ whole genome shotgun (WGS) entry which is preliminary data.</text>
</comment>